<organism evidence="1 2">
    <name type="scientific">Salinicoccus jeotgali</name>
    <dbReference type="NCBI Taxonomy" id="381634"/>
    <lineage>
        <taxon>Bacteria</taxon>
        <taxon>Bacillati</taxon>
        <taxon>Bacillota</taxon>
        <taxon>Bacilli</taxon>
        <taxon>Bacillales</taxon>
        <taxon>Staphylococcaceae</taxon>
        <taxon>Salinicoccus</taxon>
    </lineage>
</organism>
<proteinExistence type="predicted"/>
<evidence type="ECO:0000313" key="2">
    <source>
        <dbReference type="Proteomes" id="UP001500920"/>
    </source>
</evidence>
<dbReference type="Proteomes" id="UP001500920">
    <property type="component" value="Unassembled WGS sequence"/>
</dbReference>
<reference evidence="2" key="1">
    <citation type="journal article" date="2019" name="Int. J. Syst. Evol. Microbiol.">
        <title>The Global Catalogue of Microorganisms (GCM) 10K type strain sequencing project: providing services to taxonomists for standard genome sequencing and annotation.</title>
        <authorList>
            <consortium name="The Broad Institute Genomics Platform"/>
            <consortium name="The Broad Institute Genome Sequencing Center for Infectious Disease"/>
            <person name="Wu L."/>
            <person name="Ma J."/>
        </authorList>
    </citation>
    <scope>NUCLEOTIDE SEQUENCE [LARGE SCALE GENOMIC DNA]</scope>
    <source>
        <strain evidence="2">JCM 16981</strain>
    </source>
</reference>
<accession>A0ABP7FA33</accession>
<dbReference type="EMBL" id="BAABCK010000066">
    <property type="protein sequence ID" value="GAA3731424.1"/>
    <property type="molecule type" value="Genomic_DNA"/>
</dbReference>
<evidence type="ECO:0000313" key="1">
    <source>
        <dbReference type="EMBL" id="GAA3731424.1"/>
    </source>
</evidence>
<name>A0ABP7FA33_9STAP</name>
<dbReference type="RefSeq" id="WP_344703942.1">
    <property type="nucleotide sequence ID" value="NZ_BAABCK010000066.1"/>
</dbReference>
<comment type="caution">
    <text evidence="1">The sequence shown here is derived from an EMBL/GenBank/DDBJ whole genome shotgun (WGS) entry which is preliminary data.</text>
</comment>
<keyword evidence="2" id="KW-1185">Reference proteome</keyword>
<protein>
    <submittedName>
        <fullName evidence="1">Uncharacterized protein</fullName>
    </submittedName>
</protein>
<sequence length="153" mass="17967">MKMNWGKVRSNAQRVAVRMDKVRKYNAGQVKWLAGGTFSAVKKAASRIYRGGQHKIAVARAREEARCVYYRQFPSDRLVKMYLLSEHMLHMGTIKRVMEERGYKYDSRHDRFVPHEPVKVREQMALDMKRRGEMDTYEAVEAAVFEQRGLKKP</sequence>
<gene>
    <name evidence="1" type="ORF">GCM10022378_19620</name>
</gene>